<dbReference type="PRINTS" id="PR00127">
    <property type="entry name" value="CLPPROTEASEP"/>
</dbReference>
<gene>
    <name evidence="7" type="ORF">C1880_08280</name>
</gene>
<keyword evidence="3" id="KW-0378">Hydrolase</keyword>
<dbReference type="InterPro" id="IPR018215">
    <property type="entry name" value="ClpP_Ser_AS"/>
</dbReference>
<evidence type="ECO:0000256" key="1">
    <source>
        <dbReference type="ARBA" id="ARBA00007039"/>
    </source>
</evidence>
<name>A0A369L4F8_9ACTN</name>
<dbReference type="InterPro" id="IPR001907">
    <property type="entry name" value="ClpP"/>
</dbReference>
<comment type="similarity">
    <text evidence="1 6">Belongs to the peptidase S14 family.</text>
</comment>
<organism evidence="7 8">
    <name type="scientific">Senegalimassilia anaerobia</name>
    <dbReference type="NCBI Taxonomy" id="1473216"/>
    <lineage>
        <taxon>Bacteria</taxon>
        <taxon>Bacillati</taxon>
        <taxon>Actinomycetota</taxon>
        <taxon>Coriobacteriia</taxon>
        <taxon>Coriobacteriales</taxon>
        <taxon>Coriobacteriaceae</taxon>
        <taxon>Senegalimassilia</taxon>
    </lineage>
</organism>
<dbReference type="EMBL" id="PPTP01000007">
    <property type="protein sequence ID" value="RDB54833.1"/>
    <property type="molecule type" value="Genomic_DNA"/>
</dbReference>
<evidence type="ECO:0000256" key="5">
    <source>
        <dbReference type="PROSITE-ProRule" id="PRU10085"/>
    </source>
</evidence>
<dbReference type="RefSeq" id="WP_114621074.1">
    <property type="nucleotide sequence ID" value="NZ_PPTP01000007.1"/>
</dbReference>
<dbReference type="STRING" id="1034345.GCA_000236865_01506"/>
<keyword evidence="4" id="KW-0720">Serine protease</keyword>
<evidence type="ECO:0000256" key="6">
    <source>
        <dbReference type="RuleBase" id="RU003567"/>
    </source>
</evidence>
<evidence type="ECO:0000313" key="7">
    <source>
        <dbReference type="EMBL" id="RDB54833.1"/>
    </source>
</evidence>
<dbReference type="Gene3D" id="3.90.226.10">
    <property type="entry name" value="2-enoyl-CoA Hydratase, Chain A, domain 1"/>
    <property type="match status" value="1"/>
</dbReference>
<proteinExistence type="inferred from homology"/>
<dbReference type="SUPFAM" id="SSF52096">
    <property type="entry name" value="ClpP/crotonase"/>
    <property type="match status" value="1"/>
</dbReference>
<protein>
    <recommendedName>
        <fullName evidence="6">ATP-dependent Clp protease proteolytic subunit</fullName>
    </recommendedName>
</protein>
<evidence type="ECO:0000256" key="2">
    <source>
        <dbReference type="ARBA" id="ARBA00022670"/>
    </source>
</evidence>
<accession>A0A369L4F8</accession>
<dbReference type="GO" id="GO:0006515">
    <property type="term" value="P:protein quality control for misfolded or incompletely synthesized proteins"/>
    <property type="evidence" value="ECO:0007669"/>
    <property type="project" value="TreeGrafter"/>
</dbReference>
<comment type="catalytic activity">
    <reaction evidence="5">
        <text>Hydrolysis of proteins to small peptides in the presence of ATP and magnesium. alpha-casein is the usual test substrate. In the absence of ATP, only oligopeptides shorter than five residues are hydrolyzed (such as succinyl-Leu-Tyr-|-NHMec, and Leu-Tyr-Leu-|-Tyr-Trp, in which cleavage of the -Tyr-|-Leu- and -Tyr-|-Trp bonds also occurs).</text>
        <dbReference type="EC" id="3.4.21.92"/>
    </reaction>
</comment>
<dbReference type="CDD" id="cd07017">
    <property type="entry name" value="S14_ClpP_2"/>
    <property type="match status" value="1"/>
</dbReference>
<dbReference type="OrthoDB" id="1665128at2"/>
<dbReference type="PANTHER" id="PTHR10381">
    <property type="entry name" value="ATP-DEPENDENT CLP PROTEASE PROTEOLYTIC SUBUNIT"/>
    <property type="match status" value="1"/>
</dbReference>
<dbReference type="GO" id="GO:0004252">
    <property type="term" value="F:serine-type endopeptidase activity"/>
    <property type="evidence" value="ECO:0007669"/>
    <property type="project" value="InterPro"/>
</dbReference>
<dbReference type="InterPro" id="IPR023562">
    <property type="entry name" value="ClpP/TepA"/>
</dbReference>
<dbReference type="Pfam" id="PF00574">
    <property type="entry name" value="CLP_protease"/>
    <property type="match status" value="1"/>
</dbReference>
<dbReference type="GO" id="GO:0051117">
    <property type="term" value="F:ATPase binding"/>
    <property type="evidence" value="ECO:0007669"/>
    <property type="project" value="TreeGrafter"/>
</dbReference>
<keyword evidence="2 7" id="KW-0645">Protease</keyword>
<dbReference type="PROSITE" id="PS00381">
    <property type="entry name" value="CLP_PROTEASE_SER"/>
    <property type="match status" value="1"/>
</dbReference>
<dbReference type="GO" id="GO:0004176">
    <property type="term" value="F:ATP-dependent peptidase activity"/>
    <property type="evidence" value="ECO:0007669"/>
    <property type="project" value="InterPro"/>
</dbReference>
<comment type="caution">
    <text evidence="7">The sequence shown here is derived from an EMBL/GenBank/DDBJ whole genome shotgun (WGS) entry which is preliminary data.</text>
</comment>
<sequence>MCVSTYSPLILHETCEGIQRFDVRDQMLADRQIELAGPIDASSVACAARCLLHLQKCDPQAPVTLFINSPGGEVQSGLALYDVMRAISCPVHTVCIGTAASMAALLFVAGDRRDMLPHSRVMIHDPLIGSMGGSALSVKARADDLMRIRDITAAVIAEHTGMTLNQVFQLTAQDTYFEAEAAVEAGLADRVIHEL</sequence>
<evidence type="ECO:0000256" key="4">
    <source>
        <dbReference type="ARBA" id="ARBA00022825"/>
    </source>
</evidence>
<dbReference type="Proteomes" id="UP000253792">
    <property type="component" value="Unassembled WGS sequence"/>
</dbReference>
<evidence type="ECO:0000313" key="8">
    <source>
        <dbReference type="Proteomes" id="UP000253792"/>
    </source>
</evidence>
<dbReference type="InterPro" id="IPR029045">
    <property type="entry name" value="ClpP/crotonase-like_dom_sf"/>
</dbReference>
<dbReference type="AlphaFoldDB" id="A0A369L4F8"/>
<reference evidence="7 8" key="1">
    <citation type="journal article" date="2018" name="Elife">
        <title>Discovery and characterization of a prevalent human gut bacterial enzyme sufficient for the inactivation of a family of plant toxins.</title>
        <authorList>
            <person name="Koppel N."/>
            <person name="Bisanz J.E."/>
            <person name="Pandelia M.E."/>
            <person name="Turnbaugh P.J."/>
            <person name="Balskus E.P."/>
        </authorList>
    </citation>
    <scope>NUCLEOTIDE SEQUENCE [LARGE SCALE GENOMIC DNA]</scope>
    <source>
        <strain evidence="8">anaerobia AP69FAA</strain>
    </source>
</reference>
<dbReference type="GO" id="GO:0009368">
    <property type="term" value="C:endopeptidase Clp complex"/>
    <property type="evidence" value="ECO:0007669"/>
    <property type="project" value="TreeGrafter"/>
</dbReference>
<evidence type="ECO:0000256" key="3">
    <source>
        <dbReference type="ARBA" id="ARBA00022801"/>
    </source>
</evidence>
<dbReference type="PANTHER" id="PTHR10381:SF11">
    <property type="entry name" value="ATP-DEPENDENT CLP PROTEASE PROTEOLYTIC SUBUNIT, MITOCHONDRIAL"/>
    <property type="match status" value="1"/>
</dbReference>
<keyword evidence="8" id="KW-1185">Reference proteome</keyword>
<feature type="active site" evidence="5">
    <location>
        <position position="101"/>
    </location>
</feature>